<accession>Q84GF1</accession>
<geneLocation type="plasmid" evidence="1">
    <name>pAG3</name>
</geneLocation>
<protein>
    <submittedName>
        <fullName evidence="1">Uncharacterized protein</fullName>
    </submittedName>
</protein>
<proteinExistence type="predicted"/>
<reference evidence="1" key="1">
    <citation type="journal article" date="2003" name="J. Biotechnol.">
        <title>Plasmids in Corynebacterium glutamicum and their molecular classification by comparative genomics.</title>
        <authorList>
            <person name="Tauch A."/>
            <person name="Puhler A."/>
            <person name="Kalinowski J."/>
            <person name="Thierbach G."/>
        </authorList>
    </citation>
    <scope>NUCLEOTIDE SEQUENCE</scope>
    <source>
        <strain evidence="1">22220</strain>
        <plasmid evidence="1">pAG3</plasmid>
    </source>
</reference>
<keyword evidence="1" id="KW-0614">Plasmid</keyword>
<dbReference type="AlphaFoldDB" id="Q84GF1"/>
<dbReference type="RefSeq" id="WP_011091125.1">
    <property type="nucleotide sequence ID" value="NC_004533.1"/>
</dbReference>
<sequence>MATTPSKPFRGLAEQLEKVRSSLEVIASNVNADHDLSDDGKNNAWTRYTAPHRTYIAQVEVALETISMSIDKAFNDARDKALPTATTDTSKLVVEMELQRIINRGIPESVDGIYKLVTSHEPSPTRTALIEELEARGRLSDEMVSGILKETSPEVAAATEMMIQHARINSVFGYNLRTMYKALDDRKAIFNHWVNVTRSDADYDMEVPVTVFVPPFKPTNAETVYRAS</sequence>
<organism evidence="1">
    <name type="scientific">Corynebacterium glutamicum</name>
    <name type="common">Brevibacterium saccharolyticum</name>
    <dbReference type="NCBI Taxonomy" id="1718"/>
    <lineage>
        <taxon>Bacteria</taxon>
        <taxon>Bacillati</taxon>
        <taxon>Actinomycetota</taxon>
        <taxon>Actinomycetes</taxon>
        <taxon>Mycobacteriales</taxon>
        <taxon>Corynebacteriaceae</taxon>
        <taxon>Corynebacterium</taxon>
    </lineage>
</organism>
<name>Q84GF1_CORGT</name>
<evidence type="ECO:0000313" key="1">
    <source>
        <dbReference type="EMBL" id="AAO18197.1"/>
    </source>
</evidence>
<dbReference type="EMBL" id="AY172684">
    <property type="protein sequence ID" value="AAO18197.1"/>
    <property type="molecule type" value="Genomic_DNA"/>
</dbReference>